<dbReference type="Proteomes" id="UP000681075">
    <property type="component" value="Unassembled WGS sequence"/>
</dbReference>
<keyword evidence="5" id="KW-1185">Reference proteome</keyword>
<dbReference type="GO" id="GO:0032259">
    <property type="term" value="P:methylation"/>
    <property type="evidence" value="ECO:0007669"/>
    <property type="project" value="UniProtKB-KW"/>
</dbReference>
<dbReference type="PIRSF" id="PIRSF018005">
    <property type="entry name" value="UCP018005"/>
    <property type="match status" value="1"/>
</dbReference>
<dbReference type="RefSeq" id="WP_420241334.1">
    <property type="nucleotide sequence ID" value="NZ_BOPV01000001.1"/>
</dbReference>
<keyword evidence="2" id="KW-0808">Transferase</keyword>
<dbReference type="InterPro" id="IPR019257">
    <property type="entry name" value="MeTrfase_dom"/>
</dbReference>
<dbReference type="Gene3D" id="3.40.50.150">
    <property type="entry name" value="Vaccinia Virus protein VP39"/>
    <property type="match status" value="1"/>
</dbReference>
<sequence length="318" mass="35084">MKLNQAIDQAPSRDAFLTDVWNGLSCPQQKTLPCKWLYDALGSRLFDAITALDEYYPTRTETALLGDIAPEIAKIAGVHARIVELGSGAGVKVRLLLDALERPSAYVAVDISETALRDATRALANERTDLRIVPVLADYTRPFALPSLEGWGNTLGFFPGSTIGNFAPAQAIAFLTQLRRQLGNNAFLLIGVDLKKDRDVLERAYDDVLGVTAAFNLNLLARINRELSADFDVRQFAHKSIWNEAQGRIEMHLVSTVAQTVTIDGRAFEFRAGETIHTENSYKYGIDQFQRMAASAGWQARAAWTDGADLFSLHLLQA</sequence>
<keyword evidence="1" id="KW-0489">Methyltransferase</keyword>
<evidence type="ECO:0000313" key="5">
    <source>
        <dbReference type="Proteomes" id="UP000681075"/>
    </source>
</evidence>
<dbReference type="GO" id="GO:0008168">
    <property type="term" value="F:methyltransferase activity"/>
    <property type="evidence" value="ECO:0007669"/>
    <property type="project" value="UniProtKB-KW"/>
</dbReference>
<dbReference type="InterPro" id="IPR029063">
    <property type="entry name" value="SAM-dependent_MTases_sf"/>
</dbReference>
<dbReference type="PANTHER" id="PTHR43397">
    <property type="entry name" value="ERGOTHIONEINE BIOSYNTHESIS PROTEIN 1"/>
    <property type="match status" value="1"/>
</dbReference>
<protein>
    <submittedName>
        <fullName evidence="4">Dimethylhistidine N-methyltransferase</fullName>
    </submittedName>
</protein>
<name>A0A8S8X9S1_9PROT</name>
<dbReference type="InterPro" id="IPR035094">
    <property type="entry name" value="EgtD"/>
</dbReference>
<organism evidence="4 5">
    <name type="scientific">Roseiterribacter gracilis</name>
    <dbReference type="NCBI Taxonomy" id="2812848"/>
    <lineage>
        <taxon>Bacteria</taxon>
        <taxon>Pseudomonadati</taxon>
        <taxon>Pseudomonadota</taxon>
        <taxon>Alphaproteobacteria</taxon>
        <taxon>Rhodospirillales</taxon>
        <taxon>Roseiterribacteraceae</taxon>
        <taxon>Roseiterribacter</taxon>
    </lineage>
</organism>
<accession>A0A8S8X9S1</accession>
<evidence type="ECO:0000256" key="1">
    <source>
        <dbReference type="ARBA" id="ARBA00022603"/>
    </source>
</evidence>
<dbReference type="EMBL" id="BOPV01000001">
    <property type="protein sequence ID" value="GIL38349.1"/>
    <property type="molecule type" value="Genomic_DNA"/>
</dbReference>
<evidence type="ECO:0000313" key="4">
    <source>
        <dbReference type="EMBL" id="GIL38349.1"/>
    </source>
</evidence>
<dbReference type="NCBIfam" id="TIGR03438">
    <property type="entry name" value="egtD_ergothio"/>
    <property type="match status" value="1"/>
</dbReference>
<dbReference type="Pfam" id="PF10017">
    <property type="entry name" value="Methyltransf_33"/>
    <property type="match status" value="1"/>
</dbReference>
<dbReference type="InterPro" id="IPR017804">
    <property type="entry name" value="MeTrfase_EgtD-like"/>
</dbReference>
<dbReference type="SUPFAM" id="SSF53335">
    <property type="entry name" value="S-adenosyl-L-methionine-dependent methyltransferases"/>
    <property type="match status" value="1"/>
</dbReference>
<proteinExistence type="predicted"/>
<evidence type="ECO:0000256" key="2">
    <source>
        <dbReference type="ARBA" id="ARBA00022679"/>
    </source>
</evidence>
<dbReference type="CDD" id="cd02440">
    <property type="entry name" value="AdoMet_MTases"/>
    <property type="match status" value="1"/>
</dbReference>
<dbReference type="PANTHER" id="PTHR43397:SF1">
    <property type="entry name" value="ERGOTHIONEINE BIOSYNTHESIS PROTEIN 1"/>
    <property type="match status" value="1"/>
</dbReference>
<evidence type="ECO:0000259" key="3">
    <source>
        <dbReference type="Pfam" id="PF10017"/>
    </source>
</evidence>
<reference evidence="4" key="1">
    <citation type="submission" date="2021-02" db="EMBL/GenBank/DDBJ databases">
        <title>Genome sequence of Rhodospirillales sp. strain TMPK1 isolated from soil.</title>
        <authorList>
            <person name="Nakai R."/>
            <person name="Kusada H."/>
            <person name="Tamaki H."/>
        </authorList>
    </citation>
    <scope>NUCLEOTIDE SEQUENCE</scope>
    <source>
        <strain evidence="4">TMPK1</strain>
    </source>
</reference>
<dbReference type="AlphaFoldDB" id="A0A8S8X9S1"/>
<comment type="caution">
    <text evidence="4">The sequence shown here is derived from an EMBL/GenBank/DDBJ whole genome shotgun (WGS) entry which is preliminary data.</text>
</comment>
<feature type="domain" description="Histidine-specific methyltransferase SAM-dependent" evidence="3">
    <location>
        <begin position="18"/>
        <end position="317"/>
    </location>
</feature>
<dbReference type="InterPro" id="IPR051128">
    <property type="entry name" value="EgtD_Methyltrsf_superfamily"/>
</dbReference>
<gene>
    <name evidence="4" type="ORF">TMPK1_05860</name>
</gene>